<evidence type="ECO:0000313" key="1">
    <source>
        <dbReference type="EMBL" id="EMK25380.1"/>
    </source>
</evidence>
<reference evidence="1 2" key="1">
    <citation type="submission" date="2013-01" db="EMBL/GenBank/DDBJ databases">
        <authorList>
            <person name="Harkins D.M."/>
            <person name="Durkin A.S."/>
            <person name="Brinkac L.M."/>
            <person name="Haft D.H."/>
            <person name="Selengut J.D."/>
            <person name="Sanka R."/>
            <person name="DePew J."/>
            <person name="Purushe J."/>
            <person name="Galloway R.L."/>
            <person name="Vinetz J.M."/>
            <person name="Sutton G.G."/>
            <person name="Nierman W.C."/>
            <person name="Fouts D.E."/>
        </authorList>
    </citation>
    <scope>NUCLEOTIDE SEQUENCE [LARGE SCALE GENOMIC DNA]</scope>
    <source>
        <strain evidence="1 2">Nikolaevo</strain>
    </source>
</reference>
<dbReference type="PATRIC" id="fig|1240687.3.peg.985"/>
<dbReference type="AlphaFoldDB" id="M6FAD3"/>
<dbReference type="Proteomes" id="UP000011980">
    <property type="component" value="Unassembled WGS sequence"/>
</dbReference>
<dbReference type="EMBL" id="ANCE01000061">
    <property type="protein sequence ID" value="EMK25380.1"/>
    <property type="molecule type" value="Genomic_DNA"/>
</dbReference>
<accession>M6FAD3</accession>
<name>M6FAD3_9LEPT</name>
<comment type="caution">
    <text evidence="1">The sequence shown here is derived from an EMBL/GenBank/DDBJ whole genome shotgun (WGS) entry which is preliminary data.</text>
</comment>
<gene>
    <name evidence="1" type="ORF">LEP1GSC008_1836</name>
</gene>
<organism evidence="1 2">
    <name type="scientific">Leptospira kirschneri serovar Bulgarica str. Nikolaevo</name>
    <dbReference type="NCBI Taxonomy" id="1240687"/>
    <lineage>
        <taxon>Bacteria</taxon>
        <taxon>Pseudomonadati</taxon>
        <taxon>Spirochaetota</taxon>
        <taxon>Spirochaetia</taxon>
        <taxon>Leptospirales</taxon>
        <taxon>Leptospiraceae</taxon>
        <taxon>Leptospira</taxon>
    </lineage>
</organism>
<sequence>MILEVIDHWVLRLKKEFFEMAPSLNYEFGNYFDGNEVDLRFFN</sequence>
<proteinExistence type="predicted"/>
<evidence type="ECO:0000313" key="2">
    <source>
        <dbReference type="Proteomes" id="UP000011980"/>
    </source>
</evidence>
<protein>
    <submittedName>
        <fullName evidence="1">Uncharacterized protein</fullName>
    </submittedName>
</protein>